<protein>
    <recommendedName>
        <fullName evidence="10">Flagellar protein FliL</fullName>
    </recommendedName>
</protein>
<keyword evidence="9 10" id="KW-0472">Membrane</keyword>
<dbReference type="OrthoDB" id="7058946at2"/>
<sequence>MSKPEKSEKKSKGGSRLFIVMGAVALLSAGGGGAYAMMAGGMIPAHAEDNTPRLIRKGDSDPFAAADAEAAEVHGDGGSEYRTAYYSFEDSFTSNLKGSDGLVQISLAASTRRDGRVLMWMQQHELAIRSSILTVLADTPEAQLETVKGKQALRQRLTGAINDELVALEGFGGIDQVYFRSFIVQ</sequence>
<keyword evidence="6" id="KW-0812">Transmembrane</keyword>
<name>A0A1Z1FAX0_9SPHN</name>
<dbReference type="GO" id="GO:0006935">
    <property type="term" value="P:chemotaxis"/>
    <property type="evidence" value="ECO:0007669"/>
    <property type="project" value="UniProtKB-KW"/>
</dbReference>
<keyword evidence="11" id="KW-0966">Cell projection</keyword>
<dbReference type="Proteomes" id="UP000195807">
    <property type="component" value="Chromosome"/>
</dbReference>
<dbReference type="EMBL" id="CP019602">
    <property type="protein sequence ID" value="ARU15968.1"/>
    <property type="molecule type" value="Genomic_DNA"/>
</dbReference>
<dbReference type="STRING" id="450378.GCA_001661675_01383"/>
<dbReference type="PANTHER" id="PTHR35091:SF2">
    <property type="entry name" value="FLAGELLAR PROTEIN FLIL"/>
    <property type="match status" value="1"/>
</dbReference>
<evidence type="ECO:0000256" key="9">
    <source>
        <dbReference type="ARBA" id="ARBA00023136"/>
    </source>
</evidence>
<keyword evidence="11" id="KW-0282">Flagellum</keyword>
<keyword evidence="5 10" id="KW-0145">Chemotaxis</keyword>
<evidence type="ECO:0000313" key="12">
    <source>
        <dbReference type="Proteomes" id="UP000195807"/>
    </source>
</evidence>
<evidence type="ECO:0000256" key="3">
    <source>
        <dbReference type="ARBA" id="ARBA00008281"/>
    </source>
</evidence>
<accession>A0A1Z1FAX0</accession>
<keyword evidence="10" id="KW-0997">Cell inner membrane</keyword>
<proteinExistence type="inferred from homology"/>
<dbReference type="GO" id="GO:0071978">
    <property type="term" value="P:bacterial-type flagellum-dependent swarming motility"/>
    <property type="evidence" value="ECO:0007669"/>
    <property type="project" value="TreeGrafter"/>
</dbReference>
<keyword evidence="11" id="KW-0969">Cilium</keyword>
<evidence type="ECO:0000256" key="2">
    <source>
        <dbReference type="ARBA" id="ARBA00004162"/>
    </source>
</evidence>
<evidence type="ECO:0000256" key="7">
    <source>
        <dbReference type="ARBA" id="ARBA00022779"/>
    </source>
</evidence>
<evidence type="ECO:0000256" key="6">
    <source>
        <dbReference type="ARBA" id="ARBA00022692"/>
    </source>
</evidence>
<dbReference type="Pfam" id="PF03748">
    <property type="entry name" value="FliL"/>
    <property type="match status" value="1"/>
</dbReference>
<evidence type="ECO:0000256" key="10">
    <source>
        <dbReference type="RuleBase" id="RU364125"/>
    </source>
</evidence>
<dbReference type="PANTHER" id="PTHR35091">
    <property type="entry name" value="FLAGELLAR PROTEIN FLIL"/>
    <property type="match status" value="1"/>
</dbReference>
<dbReference type="GO" id="GO:0009425">
    <property type="term" value="C:bacterial-type flagellum basal body"/>
    <property type="evidence" value="ECO:0007669"/>
    <property type="project" value="InterPro"/>
</dbReference>
<keyword evidence="8" id="KW-1133">Transmembrane helix</keyword>
<comment type="function">
    <text evidence="1 10">Controls the rotational direction of flagella during chemotaxis.</text>
</comment>
<keyword evidence="12" id="KW-1185">Reference proteome</keyword>
<dbReference type="RefSeq" id="WP_066844434.1">
    <property type="nucleotide sequence ID" value="NZ_CP019602.1"/>
</dbReference>
<keyword evidence="7 10" id="KW-0283">Flagellar rotation</keyword>
<dbReference type="AlphaFoldDB" id="A0A1Z1FAX0"/>
<evidence type="ECO:0000256" key="5">
    <source>
        <dbReference type="ARBA" id="ARBA00022500"/>
    </source>
</evidence>
<comment type="similarity">
    <text evidence="3 10">Belongs to the FliL family.</text>
</comment>
<comment type="subcellular location">
    <subcellularLocation>
        <location evidence="10">Cell inner membrane</location>
    </subcellularLocation>
    <subcellularLocation>
        <location evidence="2">Cell membrane</location>
        <topology evidence="2">Single-pass membrane protein</topology>
    </subcellularLocation>
</comment>
<evidence type="ECO:0000313" key="11">
    <source>
        <dbReference type="EMBL" id="ARU15968.1"/>
    </source>
</evidence>
<dbReference type="KEGG" id="cman:A9D14_06915"/>
<reference evidence="11 12" key="1">
    <citation type="submission" date="2017-01" db="EMBL/GenBank/DDBJ databases">
        <title>Complete genome sequence of esterase-producing bacterium Croceicoccus marinus E4A9.</title>
        <authorList>
            <person name="Wu Y.-H."/>
            <person name="Cheng H."/>
            <person name="Xu L."/>
            <person name="Huo Y.-Y."/>
            <person name="Wang C.-S."/>
            <person name="Xu X.-W."/>
        </authorList>
    </citation>
    <scope>NUCLEOTIDE SEQUENCE [LARGE SCALE GENOMIC DNA]</scope>
    <source>
        <strain evidence="11 12">E4A9</strain>
    </source>
</reference>
<dbReference type="InterPro" id="IPR005503">
    <property type="entry name" value="FliL"/>
</dbReference>
<gene>
    <name evidence="11" type="ORF">A9D14_06915</name>
</gene>
<evidence type="ECO:0000256" key="1">
    <source>
        <dbReference type="ARBA" id="ARBA00002254"/>
    </source>
</evidence>
<keyword evidence="4" id="KW-1003">Cell membrane</keyword>
<evidence type="ECO:0000256" key="4">
    <source>
        <dbReference type="ARBA" id="ARBA00022475"/>
    </source>
</evidence>
<evidence type="ECO:0000256" key="8">
    <source>
        <dbReference type="ARBA" id="ARBA00022989"/>
    </source>
</evidence>
<organism evidence="11 12">
    <name type="scientific">Croceicoccus marinus</name>
    <dbReference type="NCBI Taxonomy" id="450378"/>
    <lineage>
        <taxon>Bacteria</taxon>
        <taxon>Pseudomonadati</taxon>
        <taxon>Pseudomonadota</taxon>
        <taxon>Alphaproteobacteria</taxon>
        <taxon>Sphingomonadales</taxon>
        <taxon>Erythrobacteraceae</taxon>
        <taxon>Croceicoccus</taxon>
    </lineage>
</organism>
<dbReference type="GO" id="GO:0005886">
    <property type="term" value="C:plasma membrane"/>
    <property type="evidence" value="ECO:0007669"/>
    <property type="project" value="UniProtKB-SubCell"/>
</dbReference>